<evidence type="ECO:0000256" key="6">
    <source>
        <dbReference type="SAM" id="MobiDB-lite"/>
    </source>
</evidence>
<dbReference type="OrthoDB" id="7359894at2"/>
<comment type="subcellular location">
    <subcellularLocation>
        <location evidence="1">Cell membrane</location>
        <topology evidence="1">Single-pass membrane protein</topology>
    </subcellularLocation>
</comment>
<evidence type="ECO:0000256" key="3">
    <source>
        <dbReference type="ARBA" id="ARBA00022692"/>
    </source>
</evidence>
<keyword evidence="2" id="KW-1003">Cell membrane</keyword>
<dbReference type="NCBIfam" id="TIGR02978">
    <property type="entry name" value="phageshock_pspC"/>
    <property type="match status" value="1"/>
</dbReference>
<reference evidence="10" key="1">
    <citation type="submission" date="2018-08" db="EMBL/GenBank/DDBJ databases">
        <authorList>
            <person name="Zhang J."/>
            <person name="Du Z.-J."/>
        </authorList>
    </citation>
    <scope>NUCLEOTIDE SEQUENCE [LARGE SCALE GENOMIC DNA]</scope>
    <source>
        <strain evidence="10">KCTC 52655</strain>
    </source>
</reference>
<dbReference type="Proteomes" id="UP000256561">
    <property type="component" value="Unassembled WGS sequence"/>
</dbReference>
<evidence type="ECO:0000313" key="10">
    <source>
        <dbReference type="Proteomes" id="UP000256561"/>
    </source>
</evidence>
<accession>A0A3D8M6B8</accession>
<dbReference type="InterPro" id="IPR007168">
    <property type="entry name" value="Phageshock_PspC_N"/>
</dbReference>
<gene>
    <name evidence="9" type="primary">pspC</name>
    <name evidence="9" type="ORF">DXV75_10880</name>
</gene>
<name>A0A3D8M6B8_9ALTE</name>
<dbReference type="InterPro" id="IPR052027">
    <property type="entry name" value="PspC"/>
</dbReference>
<evidence type="ECO:0000256" key="2">
    <source>
        <dbReference type="ARBA" id="ARBA00022475"/>
    </source>
</evidence>
<dbReference type="GO" id="GO:0005886">
    <property type="term" value="C:plasma membrane"/>
    <property type="evidence" value="ECO:0007669"/>
    <property type="project" value="UniProtKB-SubCell"/>
</dbReference>
<dbReference type="InterPro" id="IPR014320">
    <property type="entry name" value="Phageshock_PspC"/>
</dbReference>
<proteinExistence type="predicted"/>
<evidence type="ECO:0000256" key="1">
    <source>
        <dbReference type="ARBA" id="ARBA00004162"/>
    </source>
</evidence>
<dbReference type="PANTHER" id="PTHR33885:SF3">
    <property type="entry name" value="PHAGE SHOCK PROTEIN C"/>
    <property type="match status" value="1"/>
</dbReference>
<keyword evidence="3 7" id="KW-0812">Transmembrane</keyword>
<evidence type="ECO:0000256" key="5">
    <source>
        <dbReference type="ARBA" id="ARBA00023136"/>
    </source>
</evidence>
<sequence>MNTTKALYRDTEHARIAGVCAGVANYFGIERWLVRILFVTGFFLLAGPFMLVAYIACWFILDKQPLNQPRAASGFVFQQSGKGWRNRSGEQSSQKVEVKTKVWQAGEPPRQAFHDISKRFSDAEHRLRKMEKYVTSKEYQLNREISRL</sequence>
<comment type="caution">
    <text evidence="9">The sequence shown here is derived from an EMBL/GenBank/DDBJ whole genome shotgun (WGS) entry which is preliminary data.</text>
</comment>
<dbReference type="EMBL" id="QRHA01000007">
    <property type="protein sequence ID" value="RDV25120.1"/>
    <property type="molecule type" value="Genomic_DNA"/>
</dbReference>
<keyword evidence="5 7" id="KW-0472">Membrane</keyword>
<keyword evidence="10" id="KW-1185">Reference proteome</keyword>
<dbReference type="PANTHER" id="PTHR33885">
    <property type="entry name" value="PHAGE SHOCK PROTEIN C"/>
    <property type="match status" value="1"/>
</dbReference>
<dbReference type="Pfam" id="PF04024">
    <property type="entry name" value="PspC"/>
    <property type="match status" value="1"/>
</dbReference>
<evidence type="ECO:0000256" key="7">
    <source>
        <dbReference type="SAM" id="Phobius"/>
    </source>
</evidence>
<evidence type="ECO:0000256" key="4">
    <source>
        <dbReference type="ARBA" id="ARBA00022989"/>
    </source>
</evidence>
<feature type="domain" description="Phage shock protein PspC N-terminal" evidence="8">
    <location>
        <begin position="5"/>
        <end position="63"/>
    </location>
</feature>
<evidence type="ECO:0000313" key="9">
    <source>
        <dbReference type="EMBL" id="RDV25120.1"/>
    </source>
</evidence>
<keyword evidence="4 7" id="KW-1133">Transmembrane helix</keyword>
<protein>
    <submittedName>
        <fullName evidence="9">Envelope stress response membrane protein PspC</fullName>
    </submittedName>
</protein>
<feature type="region of interest" description="Disordered" evidence="6">
    <location>
        <begin position="81"/>
        <end position="100"/>
    </location>
</feature>
<dbReference type="RefSeq" id="WP_115593451.1">
    <property type="nucleotide sequence ID" value="NZ_QRHA01000007.1"/>
</dbReference>
<dbReference type="AlphaFoldDB" id="A0A3D8M6B8"/>
<feature type="transmembrane region" description="Helical" evidence="7">
    <location>
        <begin position="36"/>
        <end position="61"/>
    </location>
</feature>
<evidence type="ECO:0000259" key="8">
    <source>
        <dbReference type="Pfam" id="PF04024"/>
    </source>
</evidence>
<organism evidence="9 10">
    <name type="scientific">Alteromonas aestuariivivens</name>
    <dbReference type="NCBI Taxonomy" id="1938339"/>
    <lineage>
        <taxon>Bacteria</taxon>
        <taxon>Pseudomonadati</taxon>
        <taxon>Pseudomonadota</taxon>
        <taxon>Gammaproteobacteria</taxon>
        <taxon>Alteromonadales</taxon>
        <taxon>Alteromonadaceae</taxon>
        <taxon>Alteromonas/Salinimonas group</taxon>
        <taxon>Alteromonas</taxon>
    </lineage>
</organism>